<organism evidence="3 4">
    <name type="scientific">Nocardioides agariphilus</name>
    <dbReference type="NCBI Taxonomy" id="433664"/>
    <lineage>
        <taxon>Bacteria</taxon>
        <taxon>Bacillati</taxon>
        <taxon>Actinomycetota</taxon>
        <taxon>Actinomycetes</taxon>
        <taxon>Propionibacteriales</taxon>
        <taxon>Nocardioidaceae</taxon>
        <taxon>Nocardioides</taxon>
    </lineage>
</organism>
<reference evidence="3" key="1">
    <citation type="submission" date="2020-11" db="EMBL/GenBank/DDBJ databases">
        <title>Nocardioides cynanchi sp. nov., isolated from soil of rhizosphere of Cynanchum wilfordii.</title>
        <authorList>
            <person name="Lee J.-S."/>
            <person name="Suh M.K."/>
            <person name="Kim J.-S."/>
        </authorList>
    </citation>
    <scope>NUCLEOTIDE SEQUENCE</scope>
    <source>
        <strain evidence="3">KCTC 19276</strain>
    </source>
</reference>
<feature type="domain" description="UspA" evidence="2">
    <location>
        <begin position="6"/>
        <end position="136"/>
    </location>
</feature>
<comment type="caution">
    <text evidence="3">The sequence shown here is derived from an EMBL/GenBank/DDBJ whole genome shotgun (WGS) entry which is preliminary data.</text>
</comment>
<dbReference type="InterPro" id="IPR006015">
    <property type="entry name" value="Universal_stress_UspA"/>
</dbReference>
<dbReference type="InterPro" id="IPR014729">
    <property type="entry name" value="Rossmann-like_a/b/a_fold"/>
</dbReference>
<protein>
    <submittedName>
        <fullName evidence="3">Universal stress protein</fullName>
    </submittedName>
</protein>
<accession>A0A930YH89</accession>
<dbReference type="Pfam" id="PF00582">
    <property type="entry name" value="Usp"/>
    <property type="match status" value="1"/>
</dbReference>
<evidence type="ECO:0000259" key="2">
    <source>
        <dbReference type="Pfam" id="PF00582"/>
    </source>
</evidence>
<evidence type="ECO:0000313" key="4">
    <source>
        <dbReference type="Proteomes" id="UP000660668"/>
    </source>
</evidence>
<dbReference type="Gene3D" id="3.40.50.620">
    <property type="entry name" value="HUPs"/>
    <property type="match status" value="2"/>
</dbReference>
<dbReference type="PANTHER" id="PTHR46553">
    <property type="entry name" value="ADENINE NUCLEOTIDE ALPHA HYDROLASES-LIKE SUPERFAMILY PROTEIN"/>
    <property type="match status" value="1"/>
</dbReference>
<dbReference type="Proteomes" id="UP000660668">
    <property type="component" value="Unassembled WGS sequence"/>
</dbReference>
<proteinExistence type="inferred from homology"/>
<gene>
    <name evidence="3" type="ORF">ISU10_03030</name>
</gene>
<sequence length="224" mass="23826">MSPTPKPIVVGYDGSPDADMALDWAARTATDTLAPLEVVIVGTHMDPVIGHFREHDERLVDEWHQRAFTSLEKTGVASWDVAVRRGPTVPVLLAAAASAGMLVVGSRGHGLLLGSLIGSVSQHVARHATCPVVVVRPPRQAGARQIVVGIDGSEGARAALRFACTRASDTAESVVAVHAYRAWPLPVCDQPPPAGLRVARSRLSGCSPRRRRLSELTSTRSTSR</sequence>
<dbReference type="PANTHER" id="PTHR46553:SF3">
    <property type="entry name" value="ADENINE NUCLEOTIDE ALPHA HYDROLASES-LIKE SUPERFAMILY PROTEIN"/>
    <property type="match status" value="1"/>
</dbReference>
<name>A0A930YH89_9ACTN</name>
<evidence type="ECO:0000256" key="1">
    <source>
        <dbReference type="ARBA" id="ARBA00008791"/>
    </source>
</evidence>
<dbReference type="EMBL" id="JADKPO010000003">
    <property type="protein sequence ID" value="MBF4766738.1"/>
    <property type="molecule type" value="Genomic_DNA"/>
</dbReference>
<keyword evidence="4" id="KW-1185">Reference proteome</keyword>
<comment type="similarity">
    <text evidence="1">Belongs to the universal stress protein A family.</text>
</comment>
<dbReference type="PRINTS" id="PR01438">
    <property type="entry name" value="UNVRSLSTRESS"/>
</dbReference>
<dbReference type="InterPro" id="IPR006016">
    <property type="entry name" value="UspA"/>
</dbReference>
<dbReference type="AlphaFoldDB" id="A0A930YH89"/>
<evidence type="ECO:0000313" key="3">
    <source>
        <dbReference type="EMBL" id="MBF4766738.1"/>
    </source>
</evidence>
<dbReference type="SUPFAM" id="SSF52402">
    <property type="entry name" value="Adenine nucleotide alpha hydrolases-like"/>
    <property type="match status" value="2"/>
</dbReference>
<dbReference type="RefSeq" id="WP_194694898.1">
    <property type="nucleotide sequence ID" value="NZ_JADKPO010000003.1"/>
</dbReference>